<keyword evidence="1" id="KW-0812">Transmembrane</keyword>
<evidence type="ECO:0000313" key="3">
    <source>
        <dbReference type="Proteomes" id="UP000476934"/>
    </source>
</evidence>
<feature type="transmembrane region" description="Helical" evidence="1">
    <location>
        <begin position="92"/>
        <end position="118"/>
    </location>
</feature>
<dbReference type="InterPro" id="IPR007403">
    <property type="entry name" value="DUF456"/>
</dbReference>
<keyword evidence="3" id="KW-1185">Reference proteome</keyword>
<dbReference type="PANTHER" id="PTHR39165">
    <property type="entry name" value="IG HYPOTHETICAL 17883"/>
    <property type="match status" value="1"/>
</dbReference>
<comment type="caution">
    <text evidence="2">The sequence shown here is derived from an EMBL/GenBank/DDBJ whole genome shotgun (WGS) entry which is preliminary data.</text>
</comment>
<proteinExistence type="predicted"/>
<name>A0A6M0P4P3_9BACI</name>
<feature type="transmembrane region" description="Helical" evidence="1">
    <location>
        <begin position="6"/>
        <end position="37"/>
    </location>
</feature>
<dbReference type="AlphaFoldDB" id="A0A6M0P4P3"/>
<accession>A0A6M0P4P3</accession>
<feature type="transmembrane region" description="Helical" evidence="1">
    <location>
        <begin position="49"/>
        <end position="72"/>
    </location>
</feature>
<reference evidence="2 3" key="1">
    <citation type="submission" date="2020-02" db="EMBL/GenBank/DDBJ databases">
        <authorList>
            <person name="Feng H."/>
        </authorList>
    </citation>
    <scope>NUCLEOTIDE SEQUENCE [LARGE SCALE GENOMIC DNA]</scope>
    <source>
        <strain evidence="2 3">Gsoil 114</strain>
    </source>
</reference>
<dbReference type="Pfam" id="PF04306">
    <property type="entry name" value="DUF456"/>
    <property type="match status" value="1"/>
</dbReference>
<feature type="transmembrane region" description="Helical" evidence="1">
    <location>
        <begin position="130"/>
        <end position="157"/>
    </location>
</feature>
<dbReference type="PANTHER" id="PTHR39165:SF1">
    <property type="entry name" value="DUF456 DOMAIN-CONTAINING PROTEIN"/>
    <property type="match status" value="1"/>
</dbReference>
<dbReference type="EMBL" id="JAAIWK010000008">
    <property type="protein sequence ID" value="NEY19672.1"/>
    <property type="molecule type" value="Genomic_DNA"/>
</dbReference>
<dbReference type="RefSeq" id="WP_025726699.1">
    <property type="nucleotide sequence ID" value="NZ_JAAIWK010000008.1"/>
</dbReference>
<organism evidence="2 3">
    <name type="scientific">Heyndrickxia ginsengihumi</name>
    <dbReference type="NCBI Taxonomy" id="363870"/>
    <lineage>
        <taxon>Bacteria</taxon>
        <taxon>Bacillati</taxon>
        <taxon>Bacillota</taxon>
        <taxon>Bacilli</taxon>
        <taxon>Bacillales</taxon>
        <taxon>Bacillaceae</taxon>
        <taxon>Heyndrickxia</taxon>
    </lineage>
</organism>
<dbReference type="Proteomes" id="UP000476934">
    <property type="component" value="Unassembled WGS sequence"/>
</dbReference>
<evidence type="ECO:0000256" key="1">
    <source>
        <dbReference type="SAM" id="Phobius"/>
    </source>
</evidence>
<keyword evidence="1" id="KW-1133">Transmembrane helix</keyword>
<gene>
    <name evidence="2" type="ORF">G4D61_06765</name>
</gene>
<reference evidence="2 3" key="2">
    <citation type="submission" date="2020-03" db="EMBL/GenBank/DDBJ databases">
        <title>Bacillus aquiflavi sp. nov., isolated from yellow water of strong flavor Chinese baijiu in Yibin region of China.</title>
        <authorList>
            <person name="Xie J."/>
        </authorList>
    </citation>
    <scope>NUCLEOTIDE SEQUENCE [LARGE SCALE GENOMIC DNA]</scope>
    <source>
        <strain evidence="2 3">Gsoil 114</strain>
    </source>
</reference>
<evidence type="ECO:0000313" key="2">
    <source>
        <dbReference type="EMBL" id="NEY19672.1"/>
    </source>
</evidence>
<protein>
    <submittedName>
        <fullName evidence="2">DUF456 domain-containing protein</fullName>
    </submittedName>
</protein>
<sequence>MEWIYWFIIIGLIIIAFVGLIYPIIPSVLFLFAAFLLYGFFFSFSPFNWLFWSIQAVFVVLLFCSDIITNMIGTKKYGGTRAGVWGSTIGLIVGPFVIPVAGILIGPFIGAVIGELIVHRTSLTKAMKVGFGSLIGFLSSIALKGAIQLVMVIYFFIIVL</sequence>
<keyword evidence="1" id="KW-0472">Membrane</keyword>